<feature type="transmembrane region" description="Helical" evidence="1">
    <location>
        <begin position="66"/>
        <end position="85"/>
    </location>
</feature>
<keyword evidence="1" id="KW-0812">Transmembrane</keyword>
<reference evidence="2 3" key="2">
    <citation type="submission" date="2018-11" db="EMBL/GenBank/DDBJ databases">
        <authorList>
            <consortium name="Pathogen Informatics"/>
        </authorList>
    </citation>
    <scope>NUCLEOTIDE SEQUENCE [LARGE SCALE GENOMIC DNA]</scope>
    <source>
        <strain evidence="2 3">NST_G2</strain>
    </source>
</reference>
<dbReference type="EMBL" id="UYSU01036167">
    <property type="protein sequence ID" value="VDL97298.1"/>
    <property type="molecule type" value="Genomic_DNA"/>
</dbReference>
<protein>
    <submittedName>
        <fullName evidence="4">Ig-like domain-containing protein</fullName>
    </submittedName>
</protein>
<organism evidence="4">
    <name type="scientific">Schistocephalus solidus</name>
    <name type="common">Tapeworm</name>
    <dbReference type="NCBI Taxonomy" id="70667"/>
    <lineage>
        <taxon>Eukaryota</taxon>
        <taxon>Metazoa</taxon>
        <taxon>Spiralia</taxon>
        <taxon>Lophotrochozoa</taxon>
        <taxon>Platyhelminthes</taxon>
        <taxon>Cestoda</taxon>
        <taxon>Eucestoda</taxon>
        <taxon>Diphyllobothriidea</taxon>
        <taxon>Diphyllobothriidae</taxon>
        <taxon>Schistocephalus</taxon>
    </lineage>
</organism>
<evidence type="ECO:0000313" key="2">
    <source>
        <dbReference type="EMBL" id="VDL97298.1"/>
    </source>
</evidence>
<evidence type="ECO:0000313" key="3">
    <source>
        <dbReference type="Proteomes" id="UP000275846"/>
    </source>
</evidence>
<keyword evidence="3" id="KW-1185">Reference proteome</keyword>
<sequence>MECIVNGYPDPDLYWFKGVYDPQENNVPLYDSDRYELEKTRSYGAVALFFLVLPVLVLVVVGVVVLLLLVLVLFCLVLVLVVLFLELPVLELPIPVLVRLVLFLLLIRPVLIALC</sequence>
<evidence type="ECO:0000313" key="4">
    <source>
        <dbReference type="WBParaSite" id="SSLN_0001133601-mRNA-1"/>
    </source>
</evidence>
<gene>
    <name evidence="2" type="ORF">SSLN_LOCUS10913</name>
</gene>
<feature type="transmembrane region" description="Helical" evidence="1">
    <location>
        <begin position="97"/>
        <end position="114"/>
    </location>
</feature>
<keyword evidence="1" id="KW-1133">Transmembrane helix</keyword>
<dbReference type="WBParaSite" id="SSLN_0001133601-mRNA-1">
    <property type="protein sequence ID" value="SSLN_0001133601-mRNA-1"/>
    <property type="gene ID" value="SSLN_0001133601"/>
</dbReference>
<name>A0A183T365_SCHSO</name>
<dbReference type="SUPFAM" id="SSF48726">
    <property type="entry name" value="Immunoglobulin"/>
    <property type="match status" value="1"/>
</dbReference>
<dbReference type="InterPro" id="IPR036179">
    <property type="entry name" value="Ig-like_dom_sf"/>
</dbReference>
<dbReference type="Proteomes" id="UP000275846">
    <property type="component" value="Unassembled WGS sequence"/>
</dbReference>
<proteinExistence type="predicted"/>
<keyword evidence="1" id="KW-0472">Membrane</keyword>
<feature type="transmembrane region" description="Helical" evidence="1">
    <location>
        <begin position="42"/>
        <end position="60"/>
    </location>
</feature>
<dbReference type="OrthoDB" id="9972932at2759"/>
<dbReference type="STRING" id="70667.A0A183T365"/>
<reference evidence="4" key="1">
    <citation type="submission" date="2016-06" db="UniProtKB">
        <authorList>
            <consortium name="WormBaseParasite"/>
        </authorList>
    </citation>
    <scope>IDENTIFICATION</scope>
</reference>
<evidence type="ECO:0000256" key="1">
    <source>
        <dbReference type="SAM" id="Phobius"/>
    </source>
</evidence>
<dbReference type="AlphaFoldDB" id="A0A183T365"/>
<accession>A0A183T365</accession>